<keyword evidence="2" id="KW-1185">Reference proteome</keyword>
<dbReference type="AlphaFoldDB" id="A0A3L8PUW3"/>
<gene>
    <name evidence="1" type="ORF">D5018_16260</name>
</gene>
<accession>A0A3L8PUW3</accession>
<dbReference type="EMBL" id="QZEI01000062">
    <property type="protein sequence ID" value="RLV58619.1"/>
    <property type="molecule type" value="Genomic_DNA"/>
</dbReference>
<dbReference type="Proteomes" id="UP000281474">
    <property type="component" value="Unassembled WGS sequence"/>
</dbReference>
<name>A0A3L8PUW3_9GAMM</name>
<reference evidence="1 2" key="1">
    <citation type="submission" date="2018-09" db="EMBL/GenBank/DDBJ databases">
        <title>Phylogeny of the Shewanellaceae, and recommendation for two new genera, Pseudoshewanella and Parashewanella.</title>
        <authorList>
            <person name="Wang G."/>
        </authorList>
    </citation>
    <scope>NUCLEOTIDE SEQUENCE [LARGE SCALE GENOMIC DNA]</scope>
    <source>
        <strain evidence="1 2">C51</strain>
    </source>
</reference>
<comment type="caution">
    <text evidence="1">The sequence shown here is derived from an EMBL/GenBank/DDBJ whole genome shotgun (WGS) entry which is preliminary data.</text>
</comment>
<organism evidence="1 2">
    <name type="scientific">Parashewanella curva</name>
    <dbReference type="NCBI Taxonomy" id="2338552"/>
    <lineage>
        <taxon>Bacteria</taxon>
        <taxon>Pseudomonadati</taxon>
        <taxon>Pseudomonadota</taxon>
        <taxon>Gammaproteobacteria</taxon>
        <taxon>Alteromonadales</taxon>
        <taxon>Shewanellaceae</taxon>
        <taxon>Parashewanella</taxon>
    </lineage>
</organism>
<protein>
    <submittedName>
        <fullName evidence="1">Uncharacterized protein</fullName>
    </submittedName>
</protein>
<proteinExistence type="predicted"/>
<evidence type="ECO:0000313" key="1">
    <source>
        <dbReference type="EMBL" id="RLV58619.1"/>
    </source>
</evidence>
<sequence length="118" mass="13082">MFCSYAVTIQPLAPETNFNQIHSGKEFCQIAMKDKPSIQACMPILNFDNNFQISALEKGGSVPITVNTNQSYGFYEAQAMDSITVTISNLQSHKIIYSGKSLNMQGLKCNGSYCVPWE</sequence>
<evidence type="ECO:0000313" key="2">
    <source>
        <dbReference type="Proteomes" id="UP000281474"/>
    </source>
</evidence>